<evidence type="ECO:0000313" key="1">
    <source>
        <dbReference type="EMBL" id="CAH0553730.1"/>
    </source>
</evidence>
<name>A0A9P0FHL2_BRAAE</name>
<dbReference type="AlphaFoldDB" id="A0A9P0FHL2"/>
<protein>
    <recommendedName>
        <fullName evidence="3">CHHC U11-48K-type domain-containing protein</fullName>
    </recommendedName>
</protein>
<evidence type="ECO:0008006" key="3">
    <source>
        <dbReference type="Google" id="ProtNLM"/>
    </source>
</evidence>
<gene>
    <name evidence="1" type="ORF">MELIAE_LOCUS5652</name>
</gene>
<evidence type="ECO:0000313" key="2">
    <source>
        <dbReference type="Proteomes" id="UP001154078"/>
    </source>
</evidence>
<keyword evidence="2" id="KW-1185">Reference proteome</keyword>
<sequence length="178" mass="20820">MEINAAQRKLEICKLSEFLSSAKNQVDSLVSSLGWTTDNLKKSEIKYNCPYNPGHVICSKTANEHISKCYLKSQGYKLDEAFLCEPKIESNNSVKIDHALKIQILNHTRSTQHDFKQEKIIKKLNDFIIKYSISFFNILFQNKILKDYQLKVQFNVSITFFILNKFYKKIQIQEIFIV</sequence>
<dbReference type="EMBL" id="OV121134">
    <property type="protein sequence ID" value="CAH0553730.1"/>
    <property type="molecule type" value="Genomic_DNA"/>
</dbReference>
<dbReference type="Proteomes" id="UP001154078">
    <property type="component" value="Chromosome 3"/>
</dbReference>
<accession>A0A9P0FHL2</accession>
<reference evidence="1" key="1">
    <citation type="submission" date="2021-12" db="EMBL/GenBank/DDBJ databases">
        <authorList>
            <person name="King R."/>
        </authorList>
    </citation>
    <scope>NUCLEOTIDE SEQUENCE</scope>
</reference>
<proteinExistence type="predicted"/>
<organism evidence="1 2">
    <name type="scientific">Brassicogethes aeneus</name>
    <name type="common">Rape pollen beetle</name>
    <name type="synonym">Meligethes aeneus</name>
    <dbReference type="NCBI Taxonomy" id="1431903"/>
    <lineage>
        <taxon>Eukaryota</taxon>
        <taxon>Metazoa</taxon>
        <taxon>Ecdysozoa</taxon>
        <taxon>Arthropoda</taxon>
        <taxon>Hexapoda</taxon>
        <taxon>Insecta</taxon>
        <taxon>Pterygota</taxon>
        <taxon>Neoptera</taxon>
        <taxon>Endopterygota</taxon>
        <taxon>Coleoptera</taxon>
        <taxon>Polyphaga</taxon>
        <taxon>Cucujiformia</taxon>
        <taxon>Nitidulidae</taxon>
        <taxon>Meligethinae</taxon>
        <taxon>Brassicogethes</taxon>
    </lineage>
</organism>